<dbReference type="AlphaFoldDB" id="A0A2P6SF30"/>
<sequence length="42" mass="4828">MLAALYLSFILVNYIKVAGGEVADAAMGRNMKRFMFFMLYFI</sequence>
<name>A0A2P6SF30_ROSCH</name>
<feature type="signal peptide" evidence="1">
    <location>
        <begin position="1"/>
        <end position="20"/>
    </location>
</feature>
<comment type="caution">
    <text evidence="2">The sequence shown here is derived from an EMBL/GenBank/DDBJ whole genome shotgun (WGS) entry which is preliminary data.</text>
</comment>
<keyword evidence="1" id="KW-0732">Signal</keyword>
<dbReference type="EMBL" id="PDCK01000039">
    <property type="protein sequence ID" value="PRQ57281.1"/>
    <property type="molecule type" value="Genomic_DNA"/>
</dbReference>
<dbReference type="Proteomes" id="UP000238479">
    <property type="component" value="Chromosome 1"/>
</dbReference>
<keyword evidence="3" id="KW-1185">Reference proteome</keyword>
<organism evidence="2 3">
    <name type="scientific">Rosa chinensis</name>
    <name type="common">China rose</name>
    <dbReference type="NCBI Taxonomy" id="74649"/>
    <lineage>
        <taxon>Eukaryota</taxon>
        <taxon>Viridiplantae</taxon>
        <taxon>Streptophyta</taxon>
        <taxon>Embryophyta</taxon>
        <taxon>Tracheophyta</taxon>
        <taxon>Spermatophyta</taxon>
        <taxon>Magnoliopsida</taxon>
        <taxon>eudicotyledons</taxon>
        <taxon>Gunneridae</taxon>
        <taxon>Pentapetalae</taxon>
        <taxon>rosids</taxon>
        <taxon>fabids</taxon>
        <taxon>Rosales</taxon>
        <taxon>Rosaceae</taxon>
        <taxon>Rosoideae</taxon>
        <taxon>Rosoideae incertae sedis</taxon>
        <taxon>Rosa</taxon>
    </lineage>
</organism>
<evidence type="ECO:0000256" key="1">
    <source>
        <dbReference type="SAM" id="SignalP"/>
    </source>
</evidence>
<dbReference type="Gramene" id="PRQ57281">
    <property type="protein sequence ID" value="PRQ57281"/>
    <property type="gene ID" value="RchiOBHm_Chr1g0346541"/>
</dbReference>
<evidence type="ECO:0000313" key="3">
    <source>
        <dbReference type="Proteomes" id="UP000238479"/>
    </source>
</evidence>
<proteinExistence type="predicted"/>
<accession>A0A2P6SF30</accession>
<reference evidence="2 3" key="1">
    <citation type="journal article" date="2018" name="Nat. Genet.">
        <title>The Rosa genome provides new insights in the design of modern roses.</title>
        <authorList>
            <person name="Bendahmane M."/>
        </authorList>
    </citation>
    <scope>NUCLEOTIDE SEQUENCE [LARGE SCALE GENOMIC DNA]</scope>
    <source>
        <strain evidence="3">cv. Old Blush</strain>
    </source>
</reference>
<evidence type="ECO:0000313" key="2">
    <source>
        <dbReference type="EMBL" id="PRQ57281.1"/>
    </source>
</evidence>
<feature type="chain" id="PRO_5015190848" evidence="1">
    <location>
        <begin position="21"/>
        <end position="42"/>
    </location>
</feature>
<gene>
    <name evidence="2" type="ORF">RchiOBHm_Chr1g0346541</name>
</gene>
<protein>
    <submittedName>
        <fullName evidence="2">Uncharacterized protein</fullName>
    </submittedName>
</protein>